<keyword evidence="1" id="KW-0732">Signal</keyword>
<feature type="chain" id="PRO_5005891202" evidence="1">
    <location>
        <begin position="19"/>
        <end position="117"/>
    </location>
</feature>
<keyword evidence="2" id="KW-1185">Reference proteome</keyword>
<protein>
    <submittedName>
        <fullName evidence="3">Uncharacterized protein</fullName>
    </submittedName>
</protein>
<evidence type="ECO:0000256" key="1">
    <source>
        <dbReference type="SAM" id="SignalP"/>
    </source>
</evidence>
<sequence length="117" mass="13267">MKFTTILLLSIILSLSYCQISKKITIIRRTYRSSSTPTTGDFRSIGGGREYWWTWTDAFTTPPTWGRKSFEQSKISGFSSSSKGPKTQTNACRALITVLVLIIPQYLYQTICIVNEL</sequence>
<reference evidence="3" key="1">
    <citation type="submission" date="2017-02" db="UniProtKB">
        <authorList>
            <consortium name="WormBaseParasite"/>
        </authorList>
    </citation>
    <scope>IDENTIFICATION</scope>
</reference>
<evidence type="ECO:0000313" key="3">
    <source>
        <dbReference type="WBParaSite" id="PTRK_0000297000.1"/>
    </source>
</evidence>
<proteinExistence type="predicted"/>
<feature type="signal peptide" evidence="1">
    <location>
        <begin position="1"/>
        <end position="18"/>
    </location>
</feature>
<evidence type="ECO:0000313" key="2">
    <source>
        <dbReference type="Proteomes" id="UP000038045"/>
    </source>
</evidence>
<accession>A0A0N4Z716</accession>
<dbReference type="AlphaFoldDB" id="A0A0N4Z716"/>
<dbReference type="Proteomes" id="UP000038045">
    <property type="component" value="Unplaced"/>
</dbReference>
<dbReference type="WBParaSite" id="PTRK_0000297000.1">
    <property type="protein sequence ID" value="PTRK_0000297000.1"/>
    <property type="gene ID" value="PTRK_0000297000"/>
</dbReference>
<organism evidence="2 3">
    <name type="scientific">Parastrongyloides trichosuri</name>
    <name type="common">Possum-specific nematode worm</name>
    <dbReference type="NCBI Taxonomy" id="131310"/>
    <lineage>
        <taxon>Eukaryota</taxon>
        <taxon>Metazoa</taxon>
        <taxon>Ecdysozoa</taxon>
        <taxon>Nematoda</taxon>
        <taxon>Chromadorea</taxon>
        <taxon>Rhabditida</taxon>
        <taxon>Tylenchina</taxon>
        <taxon>Panagrolaimomorpha</taxon>
        <taxon>Strongyloidoidea</taxon>
        <taxon>Strongyloididae</taxon>
        <taxon>Parastrongyloides</taxon>
    </lineage>
</organism>
<name>A0A0N4Z716_PARTI</name>